<name>A0A7K1XVE0_9SPHI</name>
<evidence type="ECO:0000256" key="2">
    <source>
        <dbReference type="ARBA" id="ARBA00022723"/>
    </source>
</evidence>
<accession>A0A7K1XVE0</accession>
<proteinExistence type="inferred from homology"/>
<evidence type="ECO:0000256" key="3">
    <source>
        <dbReference type="PIRSR" id="PIRSR607837-1"/>
    </source>
</evidence>
<gene>
    <name evidence="4" type="ORF">GS398_05620</name>
</gene>
<dbReference type="InterPro" id="IPR007837">
    <property type="entry name" value="DinB"/>
</dbReference>
<dbReference type="InterPro" id="IPR034660">
    <property type="entry name" value="DinB/YfiT-like"/>
</dbReference>
<dbReference type="SUPFAM" id="SSF109854">
    <property type="entry name" value="DinB/YfiT-like putative metalloenzymes"/>
    <property type="match status" value="1"/>
</dbReference>
<dbReference type="GO" id="GO:0046872">
    <property type="term" value="F:metal ion binding"/>
    <property type="evidence" value="ECO:0007669"/>
    <property type="project" value="UniProtKB-KW"/>
</dbReference>
<protein>
    <submittedName>
        <fullName evidence="4">Damage-inducible protein DinB</fullName>
    </submittedName>
</protein>
<organism evidence="4 5">
    <name type="scientific">Hufsiella ginkgonis</name>
    <dbReference type="NCBI Taxonomy" id="2695274"/>
    <lineage>
        <taxon>Bacteria</taxon>
        <taxon>Pseudomonadati</taxon>
        <taxon>Bacteroidota</taxon>
        <taxon>Sphingobacteriia</taxon>
        <taxon>Sphingobacteriales</taxon>
        <taxon>Sphingobacteriaceae</taxon>
        <taxon>Hufsiella</taxon>
    </lineage>
</organism>
<keyword evidence="5" id="KW-1185">Reference proteome</keyword>
<evidence type="ECO:0000313" key="5">
    <source>
        <dbReference type="Proteomes" id="UP000451233"/>
    </source>
</evidence>
<sequence>METSTLLSGQTGNAPVINSGVLLNHWQAHRRLTRRTIEAFPEVGLFSFTLGGMRTFAAMVKELIVIAGPGVKGAATNEWNALEDHQAQQGTKEELLKRWDDITEQVNFYWPQIDAARFQETVVAFGQYEAPLYETILYFIDNEIHHRGQGFVYLRALGIEPPAFWDRS</sequence>
<dbReference type="Pfam" id="PF05163">
    <property type="entry name" value="DinB"/>
    <property type="match status" value="1"/>
</dbReference>
<feature type="binding site" evidence="3">
    <location>
        <position position="146"/>
    </location>
    <ligand>
        <name>a divalent metal cation</name>
        <dbReference type="ChEBI" id="CHEBI:60240"/>
    </ligand>
</feature>
<dbReference type="Gene3D" id="1.20.120.450">
    <property type="entry name" value="dinb family like domain"/>
    <property type="match status" value="1"/>
</dbReference>
<comment type="caution">
    <text evidence="4">The sequence shown here is derived from an EMBL/GenBank/DDBJ whole genome shotgun (WGS) entry which is preliminary data.</text>
</comment>
<dbReference type="Proteomes" id="UP000451233">
    <property type="component" value="Unassembled WGS sequence"/>
</dbReference>
<comment type="similarity">
    <text evidence="1">Belongs to the DinB family.</text>
</comment>
<keyword evidence="2 3" id="KW-0479">Metal-binding</keyword>
<evidence type="ECO:0000313" key="4">
    <source>
        <dbReference type="EMBL" id="MXV14767.1"/>
    </source>
</evidence>
<reference evidence="4 5" key="1">
    <citation type="submission" date="2019-11" db="EMBL/GenBank/DDBJ databases">
        <title>Pedobacter sp. HMF7056 Genome sequencing and assembly.</title>
        <authorList>
            <person name="Kang H."/>
            <person name="Kim H."/>
            <person name="Joh K."/>
        </authorList>
    </citation>
    <scope>NUCLEOTIDE SEQUENCE [LARGE SCALE GENOMIC DNA]</scope>
    <source>
        <strain evidence="4 5">HMF7056</strain>
    </source>
</reference>
<dbReference type="RefSeq" id="WP_160905718.1">
    <property type="nucleotide sequence ID" value="NZ_WVHS01000001.1"/>
</dbReference>
<dbReference type="AlphaFoldDB" id="A0A7K1XVE0"/>
<dbReference type="EMBL" id="WVHS01000001">
    <property type="protein sequence ID" value="MXV14767.1"/>
    <property type="molecule type" value="Genomic_DNA"/>
</dbReference>
<evidence type="ECO:0000256" key="1">
    <source>
        <dbReference type="ARBA" id="ARBA00008635"/>
    </source>
</evidence>